<protein>
    <submittedName>
        <fullName evidence="3">Uncharacterized protein</fullName>
    </submittedName>
</protein>
<proteinExistence type="predicted"/>
<name>A0A4U0MUD1_9ACTN</name>
<reference evidence="3 4" key="1">
    <citation type="submission" date="2019-04" db="EMBL/GenBank/DDBJ databases">
        <title>Streptomyces piniterrae sp. nov., a heliquinomycin-producing actinomycete isolated from rhizosphere soil of Pinus yunnanensis.</title>
        <authorList>
            <person name="Zhuang X."/>
            <person name="Zhao J."/>
        </authorList>
    </citation>
    <scope>NUCLEOTIDE SEQUENCE [LARGE SCALE GENOMIC DNA]</scope>
    <source>
        <strain evidence="4">jys28</strain>
    </source>
</reference>
<gene>
    <name evidence="3" type="ORF">FCH28_30135</name>
</gene>
<keyword evidence="2" id="KW-1133">Transmembrane helix</keyword>
<dbReference type="Proteomes" id="UP000308697">
    <property type="component" value="Unassembled WGS sequence"/>
</dbReference>
<keyword evidence="2" id="KW-0812">Transmembrane</keyword>
<dbReference type="EMBL" id="SUMB01000012">
    <property type="protein sequence ID" value="TJZ44589.1"/>
    <property type="molecule type" value="Genomic_DNA"/>
</dbReference>
<evidence type="ECO:0000256" key="2">
    <source>
        <dbReference type="SAM" id="Phobius"/>
    </source>
</evidence>
<feature type="transmembrane region" description="Helical" evidence="2">
    <location>
        <begin position="12"/>
        <end position="29"/>
    </location>
</feature>
<evidence type="ECO:0000256" key="1">
    <source>
        <dbReference type="SAM" id="MobiDB-lite"/>
    </source>
</evidence>
<comment type="caution">
    <text evidence="3">The sequence shown here is derived from an EMBL/GenBank/DDBJ whole genome shotgun (WGS) entry which is preliminary data.</text>
</comment>
<accession>A0A4U0MUD1</accession>
<feature type="region of interest" description="Disordered" evidence="1">
    <location>
        <begin position="162"/>
        <end position="188"/>
    </location>
</feature>
<keyword evidence="2" id="KW-0472">Membrane</keyword>
<evidence type="ECO:0000313" key="4">
    <source>
        <dbReference type="Proteomes" id="UP000308697"/>
    </source>
</evidence>
<evidence type="ECO:0000313" key="3">
    <source>
        <dbReference type="EMBL" id="TJZ44589.1"/>
    </source>
</evidence>
<dbReference type="AlphaFoldDB" id="A0A4U0MUD1"/>
<dbReference type="RefSeq" id="WP_136743348.1">
    <property type="nucleotide sequence ID" value="NZ_SUMB01000012.1"/>
</dbReference>
<dbReference type="OrthoDB" id="3638084at2"/>
<organism evidence="3 4">
    <name type="scientific">Streptomyces piniterrae</name>
    <dbReference type="NCBI Taxonomy" id="2571125"/>
    <lineage>
        <taxon>Bacteria</taxon>
        <taxon>Bacillati</taxon>
        <taxon>Actinomycetota</taxon>
        <taxon>Actinomycetes</taxon>
        <taxon>Kitasatosporales</taxon>
        <taxon>Streptomycetaceae</taxon>
        <taxon>Streptomyces</taxon>
    </lineage>
</organism>
<sequence length="188" mass="20894">MAAFWEALTPTAVGAAATVLGVYMGAVVGRRNQDRQWIRDKKTAAYETFLQEFTAVEIELRQAYLDDRLPEVRWERFNAALVSVSLLADRDVGPAAARLADLIERFTLVFDGRARALEELRNIHSGLVQAQMNFVNAARRSLDPSHGDFDWQLGGPSPWYGIEHFHGQEDEAGTSEPLGGPQPRPSSN</sequence>
<keyword evidence="4" id="KW-1185">Reference proteome</keyword>